<dbReference type="AlphaFoldDB" id="A0AAN7S206"/>
<dbReference type="Proteomes" id="UP001333110">
    <property type="component" value="Unassembled WGS sequence"/>
</dbReference>
<proteinExistence type="predicted"/>
<comment type="caution">
    <text evidence="1">The sequence shown here is derived from an EMBL/GenBank/DDBJ whole genome shotgun (WGS) entry which is preliminary data.</text>
</comment>
<reference evidence="1 2" key="1">
    <citation type="journal article" date="2023" name="J. Hered.">
        <title>Chromosome-level genome of the wood stork (Mycteria americana) provides insight into avian chromosome evolution.</title>
        <authorList>
            <person name="Flamio R. Jr."/>
            <person name="Ramstad K.M."/>
        </authorList>
    </citation>
    <scope>NUCLEOTIDE SEQUENCE [LARGE SCALE GENOMIC DNA]</scope>
    <source>
        <strain evidence="1">JAX WOST 10</strain>
    </source>
</reference>
<sequence>MEKGLGVLVDTKWNRSQHWDLAAKVANGIVSCIRQSTASRSREVIPPIYSALLRPHLECCRDRDTEERVQQRATKMIKGLEHLSYEERLRELGLFSLEKRRLRGDLINVYKYLKWGSKEDGARIFSVVPSDSTRGNGHKLEHRRFPLEIRKHFFTVMVTEHWHGLPREIVKSLSLDTFKSHLDMVLGSQLGKNNYEENSKERLKELGVLFLEKRRLGWDLSTVFQYLKGSYREDGGCLFIRSHMKKTKENGYKLHQGRFHLDIRKKFFTVRVINYWNNPPKDVVEYPSPEVFKLRLDRVLDDLI</sequence>
<dbReference type="EMBL" id="JAUNZN010000002">
    <property type="protein sequence ID" value="KAK4825512.1"/>
    <property type="molecule type" value="Genomic_DNA"/>
</dbReference>
<protein>
    <submittedName>
        <fullName evidence="1">Uncharacterized protein</fullName>
    </submittedName>
</protein>
<evidence type="ECO:0000313" key="1">
    <source>
        <dbReference type="EMBL" id="KAK4825512.1"/>
    </source>
</evidence>
<accession>A0AAN7S206</accession>
<keyword evidence="2" id="KW-1185">Reference proteome</keyword>
<name>A0AAN7S206_MYCAM</name>
<organism evidence="1 2">
    <name type="scientific">Mycteria americana</name>
    <name type="common">Wood stork</name>
    <dbReference type="NCBI Taxonomy" id="33587"/>
    <lineage>
        <taxon>Eukaryota</taxon>
        <taxon>Metazoa</taxon>
        <taxon>Chordata</taxon>
        <taxon>Craniata</taxon>
        <taxon>Vertebrata</taxon>
        <taxon>Euteleostomi</taxon>
        <taxon>Archelosauria</taxon>
        <taxon>Archosauria</taxon>
        <taxon>Dinosauria</taxon>
        <taxon>Saurischia</taxon>
        <taxon>Theropoda</taxon>
        <taxon>Coelurosauria</taxon>
        <taxon>Aves</taxon>
        <taxon>Neognathae</taxon>
        <taxon>Neoaves</taxon>
        <taxon>Aequornithes</taxon>
        <taxon>Ciconiiformes</taxon>
        <taxon>Ciconiidae</taxon>
        <taxon>Mycteria</taxon>
    </lineage>
</organism>
<evidence type="ECO:0000313" key="2">
    <source>
        <dbReference type="Proteomes" id="UP001333110"/>
    </source>
</evidence>
<dbReference type="PANTHER" id="PTHR33332">
    <property type="entry name" value="REVERSE TRANSCRIPTASE DOMAIN-CONTAINING PROTEIN"/>
    <property type="match status" value="1"/>
</dbReference>
<gene>
    <name evidence="1" type="ORF">QYF61_000025</name>
</gene>